<evidence type="ECO:0000313" key="2">
    <source>
        <dbReference type="EMBL" id="KAF4457051.1"/>
    </source>
</evidence>
<dbReference type="OrthoDB" id="5093006at2759"/>
<protein>
    <submittedName>
        <fullName evidence="2">Uncharacterized protein</fullName>
    </submittedName>
</protein>
<evidence type="ECO:0000313" key="3">
    <source>
        <dbReference type="Proteomes" id="UP000605986"/>
    </source>
</evidence>
<feature type="compositionally biased region" description="Acidic residues" evidence="1">
    <location>
        <begin position="41"/>
        <end position="54"/>
    </location>
</feature>
<name>A0A8H4P5N0_9HYPO</name>
<feature type="compositionally biased region" description="Low complexity" evidence="1">
    <location>
        <begin position="9"/>
        <end position="19"/>
    </location>
</feature>
<dbReference type="EMBL" id="JAADJG010000037">
    <property type="protein sequence ID" value="KAF4457051.1"/>
    <property type="molecule type" value="Genomic_DNA"/>
</dbReference>
<reference evidence="2" key="1">
    <citation type="submission" date="2020-01" db="EMBL/GenBank/DDBJ databases">
        <title>Identification and distribution of gene clusters putatively required for synthesis of sphingolipid metabolism inhibitors in phylogenetically diverse species of the filamentous fungus Fusarium.</title>
        <authorList>
            <person name="Kim H.-S."/>
            <person name="Busman M."/>
            <person name="Brown D.W."/>
            <person name="Divon H."/>
            <person name="Uhlig S."/>
            <person name="Proctor R.H."/>
        </authorList>
    </citation>
    <scope>NUCLEOTIDE SEQUENCE</scope>
    <source>
        <strain evidence="2">NRRL 53441</strain>
    </source>
</reference>
<proteinExistence type="predicted"/>
<keyword evidence="3" id="KW-1185">Reference proteome</keyword>
<feature type="region of interest" description="Disordered" evidence="1">
    <location>
        <begin position="198"/>
        <end position="259"/>
    </location>
</feature>
<accession>A0A8H4P5N0</accession>
<feature type="compositionally biased region" description="Basic and acidic residues" evidence="1">
    <location>
        <begin position="55"/>
        <end position="65"/>
    </location>
</feature>
<feature type="compositionally biased region" description="Basic residues" evidence="1">
    <location>
        <begin position="204"/>
        <end position="224"/>
    </location>
</feature>
<dbReference type="Proteomes" id="UP000605986">
    <property type="component" value="Unassembled WGS sequence"/>
</dbReference>
<organism evidence="2 3">
    <name type="scientific">Fusarium austroafricanum</name>
    <dbReference type="NCBI Taxonomy" id="2364996"/>
    <lineage>
        <taxon>Eukaryota</taxon>
        <taxon>Fungi</taxon>
        <taxon>Dikarya</taxon>
        <taxon>Ascomycota</taxon>
        <taxon>Pezizomycotina</taxon>
        <taxon>Sordariomycetes</taxon>
        <taxon>Hypocreomycetidae</taxon>
        <taxon>Hypocreales</taxon>
        <taxon>Nectriaceae</taxon>
        <taxon>Fusarium</taxon>
        <taxon>Fusarium concolor species complex</taxon>
    </lineage>
</organism>
<feature type="compositionally biased region" description="Acidic residues" evidence="1">
    <location>
        <begin position="236"/>
        <end position="248"/>
    </location>
</feature>
<evidence type="ECO:0000256" key="1">
    <source>
        <dbReference type="SAM" id="MobiDB-lite"/>
    </source>
</evidence>
<dbReference type="AlphaFoldDB" id="A0A8H4P5N0"/>
<comment type="caution">
    <text evidence="2">The sequence shown here is derived from an EMBL/GenBank/DDBJ whole genome shotgun (WGS) entry which is preliminary data.</text>
</comment>
<gene>
    <name evidence="2" type="ORF">F53441_966</name>
</gene>
<sequence>MTPLASIPDDNAASDAASNQGTPSKPPVQRPARIAKKPVEIEQENGSDTEESEDEFMKKLQERRLKPGPNKKWTKPPEKEIKPLLIRDRVSEHAIKPTVELFEKKMAAGQGFTYNTKDSSNRKYNWDVDWNMPATLMNERESHAVAAELEHRGIKTDTQYSNFWYNLTMKFSRLAGSPIPLFTAKKKALDTFVEEAMRNQKARDRNRKKLTKTQRKKLKQKKKQPQGVDAFLIPGDTDEESNNSDSDSDSSGVDLMAKLRVDIDKQRKVSGGGTSCGRRKK</sequence>
<feature type="region of interest" description="Disordered" evidence="1">
    <location>
        <begin position="1"/>
        <end position="77"/>
    </location>
</feature>